<accession>A0A1S8L1L6</accession>
<dbReference type="STRING" id="84029.CROST_31840"/>
<sequence>MFDLAITEYGDFILNSINNELCTVDTDALKFQRALCRLKSIKNDWFSYAVGANIEDVVGMPRSKNTLRLIKNKIVKILTFDSLYASHDIYIEMINKVFMGYEMNIYLKNQDEKSSNFIILNIDLIKGMGIKIGGKL</sequence>
<keyword evidence="1" id="KW-0614">Plasmid</keyword>
<evidence type="ECO:0000313" key="1">
    <source>
        <dbReference type="EMBL" id="URZ13919.1"/>
    </source>
</evidence>
<dbReference type="KEGG" id="crw:CROST_046970"/>
<dbReference type="Proteomes" id="UP000190951">
    <property type="component" value="Plasmid p330"/>
</dbReference>
<organism evidence="1 2">
    <name type="scientific">Clostridium felsineum</name>
    <dbReference type="NCBI Taxonomy" id="36839"/>
    <lineage>
        <taxon>Bacteria</taxon>
        <taxon>Bacillati</taxon>
        <taxon>Bacillota</taxon>
        <taxon>Clostridia</taxon>
        <taxon>Eubacteriales</taxon>
        <taxon>Clostridiaceae</taxon>
        <taxon>Clostridium</taxon>
    </lineage>
</organism>
<dbReference type="RefSeq" id="WP_077832544.1">
    <property type="nucleotide sequence ID" value="NZ_CP096984.1"/>
</dbReference>
<evidence type="ECO:0000313" key="2">
    <source>
        <dbReference type="Proteomes" id="UP000190951"/>
    </source>
</evidence>
<gene>
    <name evidence="1" type="ORF">CROST_046970</name>
</gene>
<proteinExistence type="predicted"/>
<geneLocation type="plasmid" evidence="1 2">
    <name>p330</name>
</geneLocation>
<dbReference type="AlphaFoldDB" id="A0A1S8L1L6"/>
<reference evidence="1 2" key="1">
    <citation type="submission" date="2022-04" db="EMBL/GenBank/DDBJ databases">
        <title>Genome sequence of C. roseum typestrain.</title>
        <authorList>
            <person name="Poehlein A."/>
            <person name="Schoch T."/>
            <person name="Duerre P."/>
            <person name="Daniel R."/>
        </authorList>
    </citation>
    <scope>NUCLEOTIDE SEQUENCE [LARGE SCALE GENOMIC DNA]</scope>
    <source>
        <strain evidence="1 2">DSM 7320</strain>
        <plasmid evidence="1 2">p330</plasmid>
    </source>
</reference>
<keyword evidence="2" id="KW-1185">Reference proteome</keyword>
<dbReference type="EMBL" id="CP096984">
    <property type="protein sequence ID" value="URZ13919.1"/>
    <property type="molecule type" value="Genomic_DNA"/>
</dbReference>
<name>A0A1S8L1L6_9CLOT</name>
<protein>
    <submittedName>
        <fullName evidence="1">Uncharacterized protein</fullName>
    </submittedName>
</protein>